<gene>
    <name evidence="1" type="ORF">SAMN04488050_11089</name>
</gene>
<proteinExistence type="predicted"/>
<dbReference type="AlphaFoldDB" id="A0A1I6V952"/>
<sequence length="47" mass="5268">MTIDLADIARGRRIVAVAARDMSLLSRRSRPMPTLISRLLSSFRLPS</sequence>
<name>A0A1I6V952_9RHOB</name>
<evidence type="ECO:0000313" key="1">
    <source>
        <dbReference type="EMBL" id="SFT10196.1"/>
    </source>
</evidence>
<keyword evidence="2" id="KW-1185">Reference proteome</keyword>
<organism evidence="1 2">
    <name type="scientific">Alloyangia pacifica</name>
    <dbReference type="NCBI Taxonomy" id="311180"/>
    <lineage>
        <taxon>Bacteria</taxon>
        <taxon>Pseudomonadati</taxon>
        <taxon>Pseudomonadota</taxon>
        <taxon>Alphaproteobacteria</taxon>
        <taxon>Rhodobacterales</taxon>
        <taxon>Roseobacteraceae</taxon>
        <taxon>Alloyangia</taxon>
    </lineage>
</organism>
<evidence type="ECO:0000313" key="2">
    <source>
        <dbReference type="Proteomes" id="UP000199392"/>
    </source>
</evidence>
<dbReference type="Proteomes" id="UP000199392">
    <property type="component" value="Unassembled WGS sequence"/>
</dbReference>
<dbReference type="RefSeq" id="WP_176806760.1">
    <property type="nucleotide sequence ID" value="NZ_FNCL01000010.1"/>
</dbReference>
<dbReference type="EMBL" id="FOZW01000010">
    <property type="protein sequence ID" value="SFT10196.1"/>
    <property type="molecule type" value="Genomic_DNA"/>
</dbReference>
<accession>A0A1I6V952</accession>
<protein>
    <submittedName>
        <fullName evidence="1">Uncharacterized protein</fullName>
    </submittedName>
</protein>
<reference evidence="2" key="1">
    <citation type="submission" date="2016-10" db="EMBL/GenBank/DDBJ databases">
        <authorList>
            <person name="Varghese N."/>
            <person name="Submissions S."/>
        </authorList>
    </citation>
    <scope>NUCLEOTIDE SEQUENCE [LARGE SCALE GENOMIC DNA]</scope>
    <source>
        <strain evidence="2">DSM 26894</strain>
    </source>
</reference>